<keyword evidence="5" id="KW-1185">Reference proteome</keyword>
<dbReference type="EMBL" id="JAHHQF010000050">
    <property type="protein sequence ID" value="MBT9282130.1"/>
    <property type="molecule type" value="Genomic_DNA"/>
</dbReference>
<comment type="caution">
    <text evidence="3">The sequence shown here is derived from an EMBL/GenBank/DDBJ whole genome shotgun (WGS) entry which is preliminary data.</text>
</comment>
<reference evidence="3 5" key="1">
    <citation type="submission" date="2015-09" db="EMBL/GenBank/DDBJ databases">
        <title>Draft genome sequence of Hydrogenibacillus schlegelii DSM 2000.</title>
        <authorList>
            <person name="Hemp J."/>
        </authorList>
    </citation>
    <scope>NUCLEOTIDE SEQUENCE [LARGE SCALE GENOMIC DNA]</scope>
    <source>
        <strain evidence="3 5">MA 48</strain>
    </source>
</reference>
<evidence type="ECO:0000313" key="3">
    <source>
        <dbReference type="EMBL" id="OAR04167.1"/>
    </source>
</evidence>
<accession>A0A132N977</accession>
<dbReference type="EMBL" id="JXBB01000023">
    <property type="protein sequence ID" value="OAR04167.1"/>
    <property type="molecule type" value="Genomic_DNA"/>
</dbReference>
<organism evidence="3 5">
    <name type="scientific">Hydrogenibacillus schlegelii</name>
    <name type="common">Bacillus schlegelii</name>
    <dbReference type="NCBI Taxonomy" id="1484"/>
    <lineage>
        <taxon>Bacteria</taxon>
        <taxon>Bacillati</taxon>
        <taxon>Bacillota</taxon>
        <taxon>Bacilli</taxon>
        <taxon>Bacillales</taxon>
        <taxon>Bacillales Family X. Incertae Sedis</taxon>
        <taxon>Hydrogenibacillus</taxon>
    </lineage>
</organism>
<dbReference type="STRING" id="1484.SA87_06830"/>
<dbReference type="EMBL" id="PEBV01000003">
    <property type="protein sequence ID" value="PTQ54509.1"/>
    <property type="molecule type" value="Genomic_DNA"/>
</dbReference>
<protein>
    <submittedName>
        <fullName evidence="2">Two-component system regulatory protein YycI</fullName>
    </submittedName>
</protein>
<proteinExistence type="predicted"/>
<dbReference type="AlphaFoldDB" id="A0A132N977"/>
<evidence type="ECO:0000313" key="4">
    <source>
        <dbReference type="EMBL" id="PTQ54509.1"/>
    </source>
</evidence>
<reference evidence="4 6" key="2">
    <citation type="submission" date="2017-08" db="EMBL/GenBank/DDBJ databases">
        <title>Burning lignite coal seam in the remote Altai Mountains harbors a hydrogen-driven thermophilic microbial community.</title>
        <authorList>
            <person name="Kadnikov V.V."/>
            <person name="Mardanov A.V."/>
            <person name="Ivasenko D."/>
            <person name="Beletsky A.V."/>
            <person name="Karnachuk O.V."/>
            <person name="Ravin N.V."/>
        </authorList>
    </citation>
    <scope>NUCLEOTIDE SEQUENCE [LARGE SCALE GENOMIC DNA]</scope>
    <source>
        <strain evidence="4">AL33</strain>
    </source>
</reference>
<dbReference type="Proteomes" id="UP000748108">
    <property type="component" value="Unassembled WGS sequence"/>
</dbReference>
<dbReference type="Proteomes" id="UP000243024">
    <property type="component" value="Unassembled WGS sequence"/>
</dbReference>
<dbReference type="OrthoDB" id="2388036at2"/>
<feature type="compositionally biased region" description="Basic and acidic residues" evidence="1">
    <location>
        <begin position="246"/>
        <end position="260"/>
    </location>
</feature>
<dbReference type="Proteomes" id="UP000244180">
    <property type="component" value="Unassembled WGS sequence"/>
</dbReference>
<sequence>MNWERAKTFLLVAFLLLDLFLWAEWRASRREAAVIEMSGEAEFLRSKFAQLGLTVPEGKGPSPALRYFSLEKERPAPAASGDGPAVRRFAYDPETGELVLRWAPPVRAPALAGAGWLRAYLPGAGELRPADGGGWIEFVEGYPLFEARLDPEEGPGGVVGLRGRFWIVGEGGDPRPLIPPAVAVYALADRGLIPPGSRIEAVLPGYRRVQPTGGESFLVPVWRVVTGAGALDVNGFLGTPIPDGPPRLEDRGSVERTDEG</sequence>
<evidence type="ECO:0000313" key="2">
    <source>
        <dbReference type="EMBL" id="MBT9282130.1"/>
    </source>
</evidence>
<feature type="region of interest" description="Disordered" evidence="1">
    <location>
        <begin position="239"/>
        <end position="260"/>
    </location>
</feature>
<evidence type="ECO:0000256" key="1">
    <source>
        <dbReference type="SAM" id="MobiDB-lite"/>
    </source>
</evidence>
<evidence type="ECO:0000313" key="6">
    <source>
        <dbReference type="Proteomes" id="UP000244180"/>
    </source>
</evidence>
<gene>
    <name evidence="4" type="ORF">HSCHL_0088</name>
    <name evidence="2" type="ORF">KM312_05675</name>
    <name evidence="3" type="ORF">SA87_06830</name>
</gene>
<dbReference type="RefSeq" id="WP_066201424.1">
    <property type="nucleotide sequence ID" value="NZ_CBCSAS010000008.1"/>
</dbReference>
<evidence type="ECO:0000313" key="5">
    <source>
        <dbReference type="Proteomes" id="UP000243024"/>
    </source>
</evidence>
<dbReference type="Gene3D" id="2.40.128.690">
    <property type="entry name" value="YycH protein, domain 3-like"/>
    <property type="match status" value="1"/>
</dbReference>
<name>A0A132N977_HYDSH</name>
<reference evidence="2" key="3">
    <citation type="journal article" date="2021" name="Microbiology">
        <title>Metagenomic Analysis of the Microbial Community in the Underground Coal Fire Area (Kemerovo Region, Russia) Revealed Predominance of Thermophilic Members of the Phyla Deinococcus-thermus, Aquificae, and Firmicutes.</title>
        <authorList>
            <person name="Kadnikov V."/>
            <person name="Mardanov A.V."/>
            <person name="Beletsky A.V."/>
            <person name="Karnachuk O.V."/>
            <person name="Ravin N.V."/>
        </authorList>
    </citation>
    <scope>NUCLEOTIDE SEQUENCE</scope>
    <source>
        <strain evidence="2">RBS10-49</strain>
    </source>
</reference>